<protein>
    <submittedName>
        <fullName evidence="2">Uncharacterized protein</fullName>
    </submittedName>
</protein>
<name>A0A255Y946_9SPHN</name>
<reference evidence="2 3" key="1">
    <citation type="submission" date="2017-07" db="EMBL/GenBank/DDBJ databases">
        <title>Sandarakinorhabdus cyanobacteriorum sp. nov., a novel bacterium isolated from cyanobacterial aggregates in a eutrophic lake.</title>
        <authorList>
            <person name="Cai H."/>
        </authorList>
    </citation>
    <scope>NUCLEOTIDE SEQUENCE [LARGE SCALE GENOMIC DNA]</scope>
    <source>
        <strain evidence="2 3">TH057</strain>
    </source>
</reference>
<evidence type="ECO:0000256" key="1">
    <source>
        <dbReference type="SAM" id="Phobius"/>
    </source>
</evidence>
<keyword evidence="1" id="KW-1133">Transmembrane helix</keyword>
<proteinExistence type="predicted"/>
<feature type="transmembrane region" description="Helical" evidence="1">
    <location>
        <begin position="321"/>
        <end position="340"/>
    </location>
</feature>
<evidence type="ECO:0000313" key="3">
    <source>
        <dbReference type="Proteomes" id="UP000216991"/>
    </source>
</evidence>
<organism evidence="2 3">
    <name type="scientific">Sandarakinorhabdus cyanobacteriorum</name>
    <dbReference type="NCBI Taxonomy" id="1981098"/>
    <lineage>
        <taxon>Bacteria</taxon>
        <taxon>Pseudomonadati</taxon>
        <taxon>Pseudomonadota</taxon>
        <taxon>Alphaproteobacteria</taxon>
        <taxon>Sphingomonadales</taxon>
        <taxon>Sphingosinicellaceae</taxon>
        <taxon>Sandarakinorhabdus</taxon>
    </lineage>
</organism>
<dbReference type="Proteomes" id="UP000216991">
    <property type="component" value="Unassembled WGS sequence"/>
</dbReference>
<keyword evidence="3" id="KW-1185">Reference proteome</keyword>
<accession>A0A255Y946</accession>
<dbReference type="EMBL" id="NOXT01000121">
    <property type="protein sequence ID" value="OYQ25663.1"/>
    <property type="molecule type" value="Genomic_DNA"/>
</dbReference>
<comment type="caution">
    <text evidence="2">The sequence shown here is derived from an EMBL/GenBank/DDBJ whole genome shotgun (WGS) entry which is preliminary data.</text>
</comment>
<dbReference type="AlphaFoldDB" id="A0A255Y946"/>
<keyword evidence="1" id="KW-0472">Membrane</keyword>
<evidence type="ECO:0000313" key="2">
    <source>
        <dbReference type="EMBL" id="OYQ25663.1"/>
    </source>
</evidence>
<sequence>MAAPEPPKTDSLAPPNSAAVANLTIDHGDRPNRGGGPTFVVSTGKSAANINGLFVRRVEVTHGDMAFEVANGWSLSTTTPGCKVPPTTQKAFRQCSFILQPNDTPLDRLGLPEPGSHRIRMALIDGNGEIRNFDLLADRHWGWIWLLLALVAGTGGGVLVGRWRDGGRAQVQQLLAVNSARAQLHAALAGTAFGASQLLGLADDLAKRIAAEPHDLQAEVAELQRRIGIATRLIDGSDSTSAEVISGMLVWLGDRPDGLVKPVSTAEVEEKLQQLTPAVVMAQAMAPAGAQALLPISATQLEPDSAPADLRRQLRWQDGKVHYILLSLFVLVAFVAQWSATWGGIGDVVTAVATGFGAWATLNQGVDVLVSTARRRT</sequence>
<keyword evidence="1" id="KW-0812">Transmembrane</keyword>
<feature type="transmembrane region" description="Helical" evidence="1">
    <location>
        <begin position="141"/>
        <end position="160"/>
    </location>
</feature>
<gene>
    <name evidence="2" type="ORF">CHU93_13090</name>
</gene>